<keyword evidence="6" id="KW-0325">Glycoprotein</keyword>
<proteinExistence type="inferred from homology"/>
<evidence type="ECO:0000256" key="8">
    <source>
        <dbReference type="RuleBase" id="RU003346"/>
    </source>
</evidence>
<keyword evidence="4 9" id="KW-1133">Transmembrane helix</keyword>
<feature type="transmembrane region" description="Helical" evidence="9">
    <location>
        <begin position="199"/>
        <end position="219"/>
    </location>
</feature>
<dbReference type="InterPro" id="IPR050549">
    <property type="entry name" value="MFS_Trehalose_Transporter"/>
</dbReference>
<evidence type="ECO:0000259" key="10">
    <source>
        <dbReference type="PROSITE" id="PS50850"/>
    </source>
</evidence>
<feature type="transmembrane region" description="Helical" evidence="9">
    <location>
        <begin position="225"/>
        <end position="246"/>
    </location>
</feature>
<keyword evidence="2" id="KW-1003">Cell membrane</keyword>
<evidence type="ECO:0000313" key="12">
    <source>
        <dbReference type="Proteomes" id="UP001152888"/>
    </source>
</evidence>
<feature type="transmembrane region" description="Helical" evidence="9">
    <location>
        <begin position="285"/>
        <end position="303"/>
    </location>
</feature>
<feature type="transmembrane region" description="Helical" evidence="9">
    <location>
        <begin position="534"/>
        <end position="552"/>
    </location>
</feature>
<dbReference type="Proteomes" id="UP001152888">
    <property type="component" value="Unassembled WGS sequence"/>
</dbReference>
<dbReference type="PROSITE" id="PS00216">
    <property type="entry name" value="SUGAR_TRANSPORT_1"/>
    <property type="match status" value="2"/>
</dbReference>
<keyword evidence="12" id="KW-1185">Reference proteome</keyword>
<comment type="caution">
    <text evidence="11">The sequence shown here is derived from an EMBL/GenBank/DDBJ whole genome shotgun (WGS) entry which is preliminary data.</text>
</comment>
<dbReference type="PRINTS" id="PR00171">
    <property type="entry name" value="SUGRTRNSPORT"/>
</dbReference>
<dbReference type="InterPro" id="IPR020846">
    <property type="entry name" value="MFS_dom"/>
</dbReference>
<dbReference type="FunFam" id="1.20.1250.20:FF:000055">
    <property type="entry name" value="Facilitated trehalose transporter Tret1-2 homolog"/>
    <property type="match status" value="1"/>
</dbReference>
<dbReference type="NCBIfam" id="TIGR00879">
    <property type="entry name" value="SP"/>
    <property type="match status" value="1"/>
</dbReference>
<comment type="subcellular location">
    <subcellularLocation>
        <location evidence="1">Cell membrane</location>
        <topology evidence="1">Multi-pass membrane protein</topology>
    </subcellularLocation>
</comment>
<dbReference type="InterPro" id="IPR005828">
    <property type="entry name" value="MFS_sugar_transport-like"/>
</dbReference>
<evidence type="ECO:0000256" key="9">
    <source>
        <dbReference type="SAM" id="Phobius"/>
    </source>
</evidence>
<accession>A0A9P0L0R2</accession>
<dbReference type="InterPro" id="IPR005829">
    <property type="entry name" value="Sugar_transporter_CS"/>
</dbReference>
<evidence type="ECO:0000256" key="2">
    <source>
        <dbReference type="ARBA" id="ARBA00022475"/>
    </source>
</evidence>
<organism evidence="11 12">
    <name type="scientific">Acanthoscelides obtectus</name>
    <name type="common">Bean weevil</name>
    <name type="synonym">Bruchus obtectus</name>
    <dbReference type="NCBI Taxonomy" id="200917"/>
    <lineage>
        <taxon>Eukaryota</taxon>
        <taxon>Metazoa</taxon>
        <taxon>Ecdysozoa</taxon>
        <taxon>Arthropoda</taxon>
        <taxon>Hexapoda</taxon>
        <taxon>Insecta</taxon>
        <taxon>Pterygota</taxon>
        <taxon>Neoptera</taxon>
        <taxon>Endopterygota</taxon>
        <taxon>Coleoptera</taxon>
        <taxon>Polyphaga</taxon>
        <taxon>Cucujiformia</taxon>
        <taxon>Chrysomeloidea</taxon>
        <taxon>Chrysomelidae</taxon>
        <taxon>Bruchinae</taxon>
        <taxon>Bruchini</taxon>
        <taxon>Acanthoscelides</taxon>
    </lineage>
</organism>
<dbReference type="AlphaFoldDB" id="A0A9P0L0R2"/>
<dbReference type="EMBL" id="CAKOFQ010006978">
    <property type="protein sequence ID" value="CAH1985405.1"/>
    <property type="molecule type" value="Genomic_DNA"/>
</dbReference>
<name>A0A9P0L0R2_ACAOB</name>
<feature type="transmembrane region" description="Helical" evidence="9">
    <location>
        <begin position="399"/>
        <end position="423"/>
    </location>
</feature>
<feature type="transmembrane region" description="Helical" evidence="9">
    <location>
        <begin position="365"/>
        <end position="387"/>
    </location>
</feature>
<keyword evidence="3 9" id="KW-0812">Transmembrane</keyword>
<gene>
    <name evidence="11" type="ORF">ACAOBT_LOCUS16656</name>
</gene>
<dbReference type="GO" id="GO:0005886">
    <property type="term" value="C:plasma membrane"/>
    <property type="evidence" value="ECO:0007669"/>
    <property type="project" value="UniProtKB-SubCell"/>
</dbReference>
<dbReference type="InterPro" id="IPR036259">
    <property type="entry name" value="MFS_trans_sf"/>
</dbReference>
<evidence type="ECO:0000256" key="5">
    <source>
        <dbReference type="ARBA" id="ARBA00023136"/>
    </source>
</evidence>
<dbReference type="SUPFAM" id="SSF103473">
    <property type="entry name" value="MFS general substrate transporter"/>
    <property type="match status" value="1"/>
</dbReference>
<dbReference type="PANTHER" id="PTHR48021:SF96">
    <property type="entry name" value="FACILITATED TREHALOSE TRANSPORTER TRET1-1-RELATED"/>
    <property type="match status" value="1"/>
</dbReference>
<feature type="transmembrane region" description="Helical" evidence="9">
    <location>
        <begin position="430"/>
        <end position="452"/>
    </location>
</feature>
<feature type="transmembrane region" description="Helical" evidence="9">
    <location>
        <begin position="464"/>
        <end position="488"/>
    </location>
</feature>
<evidence type="ECO:0000256" key="6">
    <source>
        <dbReference type="ARBA" id="ARBA00023180"/>
    </source>
</evidence>
<evidence type="ECO:0000256" key="4">
    <source>
        <dbReference type="ARBA" id="ARBA00022989"/>
    </source>
</evidence>
<dbReference type="GO" id="GO:0051119">
    <property type="term" value="F:sugar transmembrane transporter activity"/>
    <property type="evidence" value="ECO:0007669"/>
    <property type="project" value="InterPro"/>
</dbReference>
<feature type="transmembrane region" description="Helical" evidence="9">
    <location>
        <begin position="132"/>
        <end position="150"/>
    </location>
</feature>
<evidence type="ECO:0000256" key="7">
    <source>
        <dbReference type="ARBA" id="ARBA00024348"/>
    </source>
</evidence>
<feature type="transmembrane region" description="Helical" evidence="9">
    <location>
        <begin position="170"/>
        <end position="192"/>
    </location>
</feature>
<comment type="similarity">
    <text evidence="7">Belongs to the major facilitator superfamily. Sugar transporter (TC 2.A.1.1) family. Trehalose transporter subfamily.</text>
</comment>
<feature type="domain" description="Major facilitator superfamily (MFS) profile" evidence="10">
    <location>
        <begin position="134"/>
        <end position="556"/>
    </location>
</feature>
<dbReference type="PROSITE" id="PS00217">
    <property type="entry name" value="SUGAR_TRANSPORT_2"/>
    <property type="match status" value="1"/>
</dbReference>
<reference evidence="11" key="1">
    <citation type="submission" date="2022-03" db="EMBL/GenBank/DDBJ databases">
        <authorList>
            <person name="Sayadi A."/>
        </authorList>
    </citation>
    <scope>NUCLEOTIDE SEQUENCE</scope>
</reference>
<keyword evidence="5 9" id="KW-0472">Membrane</keyword>
<evidence type="ECO:0000256" key="1">
    <source>
        <dbReference type="ARBA" id="ARBA00004651"/>
    </source>
</evidence>
<keyword evidence="8" id="KW-0813">Transport</keyword>
<dbReference type="CDD" id="cd17358">
    <property type="entry name" value="MFS_GLUT6_8_Class3_like"/>
    <property type="match status" value="1"/>
</dbReference>
<feature type="transmembrane region" description="Helical" evidence="9">
    <location>
        <begin position="509"/>
        <end position="528"/>
    </location>
</feature>
<dbReference type="PANTHER" id="PTHR48021">
    <property type="match status" value="1"/>
</dbReference>
<dbReference type="OrthoDB" id="6339427at2759"/>
<evidence type="ECO:0000313" key="11">
    <source>
        <dbReference type="EMBL" id="CAH1985405.1"/>
    </source>
</evidence>
<sequence length="587" mass="65748">MKAKNIRNYGSVGYRVLGGRRGHRVLPSSTHRQPSWATTFIEQWGTRNWNGNHQRLQTTDSPCLSTCTTATNLSSLGDFQSNSTINFQRKLNKEDNIRMAIPEIEPLQKKTEVEIEDEPSEAVSFKKIFKQLLAAVAVSWVSMIIGYSSAYTSPAEHSLENDFGLDKVKMSWISSFMPLGALCGGLFGGTLIEHMGRKWTILLTNVMFLVAWLTIFMAQNYVYLYIGRIITGVSVGITSLTLPVYLAETLQPEVRGSLGLLPTALGNVGILLCYLFGAFYEWKMLALIGAILAVPFLVLIWFIPETPRFLVYRGNEEESRKALQWLRGADTDIEKEFHELKKNQQDADDSNESVMELFNRNNIKLLAIVLGLMFFQQFSGINAVIFYTTRIFKESGSSLNENICTTIVGTVNFISTFIAAVLIDRFGRKVLLYISSVSMLLSLTTLGTYFYLKIETDIDTLQFGWLPLVSFMVYVLGFSLGFGPIPWLMMGEILPARIRGPAASISTSFNWSSTFIITKTFLLIIEAIGLYYTFWMFAVIVLGSLIFSIFCVPETRGKSLADIERQLTGGTRKVSSVANLKPTPSTC</sequence>
<dbReference type="PROSITE" id="PS50850">
    <property type="entry name" value="MFS"/>
    <property type="match status" value="1"/>
</dbReference>
<dbReference type="InterPro" id="IPR003663">
    <property type="entry name" value="Sugar/inositol_transpt"/>
</dbReference>
<dbReference type="InterPro" id="IPR044775">
    <property type="entry name" value="MFS_ERD6/Tret1-like"/>
</dbReference>
<feature type="transmembrane region" description="Helical" evidence="9">
    <location>
        <begin position="258"/>
        <end position="279"/>
    </location>
</feature>
<dbReference type="Pfam" id="PF00083">
    <property type="entry name" value="Sugar_tr"/>
    <property type="match status" value="1"/>
</dbReference>
<evidence type="ECO:0000256" key="3">
    <source>
        <dbReference type="ARBA" id="ARBA00022692"/>
    </source>
</evidence>
<protein>
    <recommendedName>
        <fullName evidence="10">Major facilitator superfamily (MFS) profile domain-containing protein</fullName>
    </recommendedName>
</protein>
<dbReference type="Gene3D" id="1.20.1250.20">
    <property type="entry name" value="MFS general substrate transporter like domains"/>
    <property type="match status" value="1"/>
</dbReference>